<keyword evidence="1" id="KW-0863">Zinc-finger</keyword>
<feature type="region of interest" description="Disordered" evidence="2">
    <location>
        <begin position="388"/>
        <end position="413"/>
    </location>
</feature>
<dbReference type="PROSITE" id="PS50966">
    <property type="entry name" value="ZF_SWIM"/>
    <property type="match status" value="1"/>
</dbReference>
<evidence type="ECO:0000313" key="5">
    <source>
        <dbReference type="RefSeq" id="XP_015965112.1"/>
    </source>
</evidence>
<keyword evidence="4" id="KW-1185">Reference proteome</keyword>
<dbReference type="InterPro" id="IPR018289">
    <property type="entry name" value="MULE_transposase_dom"/>
</dbReference>
<dbReference type="Pfam" id="PF10551">
    <property type="entry name" value="MULE"/>
    <property type="match status" value="1"/>
</dbReference>
<name>A0A6P4DAQ2_ARADU</name>
<dbReference type="Proteomes" id="UP000515211">
    <property type="component" value="Chromosome 1"/>
</dbReference>
<accession>A0A6P4DAQ2</accession>
<dbReference type="KEGG" id="adu:107488848"/>
<sequence>MVYRAVKEAREKIMGNERDQYNNVRDYLFEILRSNSGSRAKLCVTPIPQSPSVFDKLYIGLEACKQGFKSGCRPLIHLDGCFLKTYYGGQLLTAVAQDANNQFYVVAYGVARSETKESWKWFLTLLQEDLGDGLLPTLKEVMPNAHHRNYVMHIWKNFINRFKDLYIQEVVWECAKCTTIPKFKEQMEKLKGINQGAWEYLSKFEPATWVKAYFSHRPKVDNLINNMCEVFNAKIVNYRSKPILTMCEEIRCYLMRRIVKHKDLLGNYIGKLALVQQKKMERLIRPSNKWRADWTGDEERKRFEVSRKATKVDVDLIMQTCSCNIWQLTCMPCIHAIAAIRKRHDHPEDYVHPWLCMESIHKTYAHCIHFVPSHEFWTRTEYSRPDPPIIKRPIGRPKVHNRQKDPAEPMMQQGEKLKRSFKVTCSKCGATGHNYKTCKGLHLTPTGNLRQRRLRKVPQLSH</sequence>
<evidence type="ECO:0000256" key="1">
    <source>
        <dbReference type="PROSITE-ProRule" id="PRU00325"/>
    </source>
</evidence>
<dbReference type="AlphaFoldDB" id="A0A6P4DAQ2"/>
<evidence type="ECO:0000256" key="2">
    <source>
        <dbReference type="SAM" id="MobiDB-lite"/>
    </source>
</evidence>
<organism evidence="4 5">
    <name type="scientific">Arachis duranensis</name>
    <name type="common">Wild peanut</name>
    <dbReference type="NCBI Taxonomy" id="130453"/>
    <lineage>
        <taxon>Eukaryota</taxon>
        <taxon>Viridiplantae</taxon>
        <taxon>Streptophyta</taxon>
        <taxon>Embryophyta</taxon>
        <taxon>Tracheophyta</taxon>
        <taxon>Spermatophyta</taxon>
        <taxon>Magnoliopsida</taxon>
        <taxon>eudicotyledons</taxon>
        <taxon>Gunneridae</taxon>
        <taxon>Pentapetalae</taxon>
        <taxon>rosids</taxon>
        <taxon>fabids</taxon>
        <taxon>Fabales</taxon>
        <taxon>Fabaceae</taxon>
        <taxon>Papilionoideae</taxon>
        <taxon>50 kb inversion clade</taxon>
        <taxon>dalbergioids sensu lato</taxon>
        <taxon>Dalbergieae</taxon>
        <taxon>Pterocarpus clade</taxon>
        <taxon>Arachis</taxon>
    </lineage>
</organism>
<dbReference type="OrthoDB" id="1418370at2759"/>
<proteinExistence type="predicted"/>
<protein>
    <submittedName>
        <fullName evidence="5">Uncharacterized protein LOC107488848</fullName>
    </submittedName>
</protein>
<reference evidence="4" key="1">
    <citation type="journal article" date="2016" name="Nat. Genet.">
        <title>The genome sequences of Arachis duranensis and Arachis ipaensis, the diploid ancestors of cultivated peanut.</title>
        <authorList>
            <person name="Bertioli D.J."/>
            <person name="Cannon S.B."/>
            <person name="Froenicke L."/>
            <person name="Huang G."/>
            <person name="Farmer A.D."/>
            <person name="Cannon E.K."/>
            <person name="Liu X."/>
            <person name="Gao D."/>
            <person name="Clevenger J."/>
            <person name="Dash S."/>
            <person name="Ren L."/>
            <person name="Moretzsohn M.C."/>
            <person name="Shirasawa K."/>
            <person name="Huang W."/>
            <person name="Vidigal B."/>
            <person name="Abernathy B."/>
            <person name="Chu Y."/>
            <person name="Niederhuth C.E."/>
            <person name="Umale P."/>
            <person name="Araujo A.C."/>
            <person name="Kozik A."/>
            <person name="Kim K.D."/>
            <person name="Burow M.D."/>
            <person name="Varshney R.K."/>
            <person name="Wang X."/>
            <person name="Zhang X."/>
            <person name="Barkley N."/>
            <person name="Guimaraes P.M."/>
            <person name="Isobe S."/>
            <person name="Guo B."/>
            <person name="Liao B."/>
            <person name="Stalker H.T."/>
            <person name="Schmitz R.J."/>
            <person name="Scheffler B.E."/>
            <person name="Leal-Bertioli S.C."/>
            <person name="Xun X."/>
            <person name="Jackson S.A."/>
            <person name="Michelmore R."/>
            <person name="Ozias-Akins P."/>
        </authorList>
    </citation>
    <scope>NUCLEOTIDE SEQUENCE [LARGE SCALE GENOMIC DNA]</scope>
    <source>
        <strain evidence="4">cv. V14167</strain>
    </source>
</reference>
<dbReference type="InterPro" id="IPR007527">
    <property type="entry name" value="Znf_SWIM"/>
</dbReference>
<dbReference type="RefSeq" id="XP_015965112.1">
    <property type="nucleotide sequence ID" value="XM_016109626.1"/>
</dbReference>
<gene>
    <name evidence="5" type="primary">LOC107488848</name>
</gene>
<dbReference type="Pfam" id="PF04434">
    <property type="entry name" value="SWIM"/>
    <property type="match status" value="1"/>
</dbReference>
<reference evidence="5" key="2">
    <citation type="submission" date="2025-08" db="UniProtKB">
        <authorList>
            <consortium name="RefSeq"/>
        </authorList>
    </citation>
    <scope>IDENTIFICATION</scope>
    <source>
        <tissue evidence="5">Whole plant</tissue>
    </source>
</reference>
<evidence type="ECO:0000313" key="4">
    <source>
        <dbReference type="Proteomes" id="UP000515211"/>
    </source>
</evidence>
<dbReference type="PANTHER" id="PTHR31973:SF187">
    <property type="entry name" value="MUTATOR TRANSPOSASE MUDRA PROTEIN"/>
    <property type="match status" value="1"/>
</dbReference>
<keyword evidence="1" id="KW-0479">Metal-binding</keyword>
<keyword evidence="1" id="KW-0862">Zinc</keyword>
<dbReference type="GeneID" id="107488848"/>
<evidence type="ECO:0000259" key="3">
    <source>
        <dbReference type="PROSITE" id="PS50966"/>
    </source>
</evidence>
<dbReference type="GO" id="GO:0008270">
    <property type="term" value="F:zinc ion binding"/>
    <property type="evidence" value="ECO:0007669"/>
    <property type="project" value="UniProtKB-KW"/>
</dbReference>
<feature type="domain" description="SWIM-type" evidence="3">
    <location>
        <begin position="303"/>
        <end position="344"/>
    </location>
</feature>
<dbReference type="PANTHER" id="PTHR31973">
    <property type="entry name" value="POLYPROTEIN, PUTATIVE-RELATED"/>
    <property type="match status" value="1"/>
</dbReference>